<keyword evidence="1 2" id="KW-0456">Lyase</keyword>
<proteinExistence type="inferred from homology"/>
<dbReference type="Proteomes" id="UP001209701">
    <property type="component" value="Unassembled WGS sequence"/>
</dbReference>
<dbReference type="SUPFAM" id="SSF51569">
    <property type="entry name" value="Aldolase"/>
    <property type="match status" value="1"/>
</dbReference>
<dbReference type="PIRSF" id="PIRSF001365">
    <property type="entry name" value="DHDPS"/>
    <property type="match status" value="1"/>
</dbReference>
<gene>
    <name evidence="3" type="ORF">LNV07_15640</name>
</gene>
<evidence type="ECO:0000256" key="1">
    <source>
        <dbReference type="ARBA" id="ARBA00023239"/>
    </source>
</evidence>
<protein>
    <submittedName>
        <fullName evidence="3">Dihydrodipicolinate synthase family protein</fullName>
    </submittedName>
</protein>
<reference evidence="3 4" key="1">
    <citation type="submission" date="2021-11" db="EMBL/GenBank/DDBJ databases">
        <authorList>
            <person name="Liang Q."/>
            <person name="Mou H."/>
            <person name="Liu Z."/>
        </authorList>
    </citation>
    <scope>NUCLEOTIDE SEQUENCE [LARGE SCALE GENOMIC DNA]</scope>
    <source>
        <strain evidence="3 4">CHU3</strain>
    </source>
</reference>
<comment type="caution">
    <text evidence="3">The sequence shown here is derived from an EMBL/GenBank/DDBJ whole genome shotgun (WGS) entry which is preliminary data.</text>
</comment>
<sequence>MSLPQAKANLPRWTGVFPAVTTKFKPNEDLDVAEMERHFEFQIANGVDGLVTGGSLGEASTLTLEEKLEVAAIAVRVAAGRVPVLANVSETSTRNALRYVEGAARIGVEGLMLMPAVLYPADTREAIANVRTICAAAALPTMLYNNPVSYRVDLKPEDMVELADCEWLVAIKESTDNIRRVTDLRNVLGNRYQLFIGVDDLSFEALALGCDGLLAGLCDAFPAETVAIYKLMRAKRYDEALKIYQWFMPLLHLDVHAKLVQNIKLAEAMAGVGNENVRRPRLPLVGEERARVSAIIQRGLDTRPDLSRLF</sequence>
<dbReference type="EMBL" id="JAJIRN010000007">
    <property type="protein sequence ID" value="MCV2369510.1"/>
    <property type="molecule type" value="Genomic_DNA"/>
</dbReference>
<evidence type="ECO:0000313" key="4">
    <source>
        <dbReference type="Proteomes" id="UP001209701"/>
    </source>
</evidence>
<dbReference type="Gene3D" id="3.20.20.70">
    <property type="entry name" value="Aldolase class I"/>
    <property type="match status" value="1"/>
</dbReference>
<dbReference type="PRINTS" id="PR00146">
    <property type="entry name" value="DHPICSNTHASE"/>
</dbReference>
<dbReference type="SMART" id="SM01130">
    <property type="entry name" value="DHDPS"/>
    <property type="match status" value="1"/>
</dbReference>
<dbReference type="PANTHER" id="PTHR42849:SF1">
    <property type="entry name" value="N-ACETYLNEURAMINATE LYASE"/>
    <property type="match status" value="1"/>
</dbReference>
<name>A0ABT2YHH6_9BURK</name>
<dbReference type="RefSeq" id="WP_263572104.1">
    <property type="nucleotide sequence ID" value="NZ_JAJIRN010000007.1"/>
</dbReference>
<dbReference type="PANTHER" id="PTHR42849">
    <property type="entry name" value="N-ACETYLNEURAMINATE LYASE"/>
    <property type="match status" value="1"/>
</dbReference>
<dbReference type="CDD" id="cd00408">
    <property type="entry name" value="DHDPS-like"/>
    <property type="match status" value="1"/>
</dbReference>
<accession>A0ABT2YHH6</accession>
<dbReference type="Pfam" id="PF00701">
    <property type="entry name" value="DHDPS"/>
    <property type="match status" value="1"/>
</dbReference>
<dbReference type="InterPro" id="IPR002220">
    <property type="entry name" value="DapA-like"/>
</dbReference>
<evidence type="ECO:0000313" key="3">
    <source>
        <dbReference type="EMBL" id="MCV2369510.1"/>
    </source>
</evidence>
<organism evidence="3 4">
    <name type="scientific">Roseateles oligotrophus</name>
    <dbReference type="NCBI Taxonomy" id="1769250"/>
    <lineage>
        <taxon>Bacteria</taxon>
        <taxon>Pseudomonadati</taxon>
        <taxon>Pseudomonadota</taxon>
        <taxon>Betaproteobacteria</taxon>
        <taxon>Burkholderiales</taxon>
        <taxon>Sphaerotilaceae</taxon>
        <taxon>Roseateles</taxon>
    </lineage>
</organism>
<evidence type="ECO:0000256" key="2">
    <source>
        <dbReference type="PIRNR" id="PIRNR001365"/>
    </source>
</evidence>
<comment type="similarity">
    <text evidence="2">Belongs to the DapA family.</text>
</comment>
<dbReference type="InterPro" id="IPR013785">
    <property type="entry name" value="Aldolase_TIM"/>
</dbReference>
<keyword evidence="4" id="KW-1185">Reference proteome</keyword>